<evidence type="ECO:0000256" key="3">
    <source>
        <dbReference type="ARBA" id="ARBA00023015"/>
    </source>
</evidence>
<dbReference type="Pfam" id="PF04844">
    <property type="entry name" value="Ovate"/>
    <property type="match status" value="1"/>
</dbReference>
<keyword evidence="3 6" id="KW-0805">Transcription regulation</keyword>
<dbReference type="GO" id="GO:0045892">
    <property type="term" value="P:negative regulation of DNA-templated transcription"/>
    <property type="evidence" value="ECO:0007669"/>
    <property type="project" value="UniProtKB-UniRule"/>
</dbReference>
<evidence type="ECO:0000256" key="2">
    <source>
        <dbReference type="ARBA" id="ARBA00022491"/>
    </source>
</evidence>
<dbReference type="Proteomes" id="UP000001514">
    <property type="component" value="Unassembled WGS sequence"/>
</dbReference>
<dbReference type="EMBL" id="GL377574">
    <property type="protein sequence ID" value="EFJ31143.1"/>
    <property type="molecule type" value="Genomic_DNA"/>
</dbReference>
<dbReference type="Gramene" id="EFJ06324">
    <property type="protein sequence ID" value="EFJ06324"/>
    <property type="gene ID" value="SELMODRAFT_49611"/>
</dbReference>
<dbReference type="InParanoid" id="D8R9E5"/>
<evidence type="ECO:0000259" key="7">
    <source>
        <dbReference type="PROSITE" id="PS51754"/>
    </source>
</evidence>
<dbReference type="OMA" id="NSARYHH"/>
<keyword evidence="4 6" id="KW-0804">Transcription</keyword>
<dbReference type="HOGENOM" id="CLU_178194_0_0_1"/>
<dbReference type="EMBL" id="GL377703">
    <property type="protein sequence ID" value="EFJ06324.1"/>
    <property type="molecule type" value="Genomic_DNA"/>
</dbReference>
<sequence length="67" mass="7979">KYSHNPYQDFRDSMLEMIREKGLQQWCDLEELLFCYLSLNSPEHHEVIKQSFSDVWQDLGSSSARLV</sequence>
<dbReference type="InterPro" id="IPR006458">
    <property type="entry name" value="Ovate_C"/>
</dbReference>
<dbReference type="PROSITE" id="PS51754">
    <property type="entry name" value="OVATE"/>
    <property type="match status" value="1"/>
</dbReference>
<feature type="non-terminal residue" evidence="9">
    <location>
        <position position="1"/>
    </location>
</feature>
<accession>D8R9E5</accession>
<evidence type="ECO:0000256" key="6">
    <source>
        <dbReference type="RuleBase" id="RU367028"/>
    </source>
</evidence>
<evidence type="ECO:0000313" key="10">
    <source>
        <dbReference type="Proteomes" id="UP000001514"/>
    </source>
</evidence>
<keyword evidence="2 6" id="KW-0678">Repressor</keyword>
<dbReference type="NCBIfam" id="TIGR01568">
    <property type="entry name" value="A_thal_3678"/>
    <property type="match status" value="1"/>
</dbReference>
<evidence type="ECO:0000313" key="8">
    <source>
        <dbReference type="EMBL" id="EFJ06324.1"/>
    </source>
</evidence>
<evidence type="ECO:0000256" key="4">
    <source>
        <dbReference type="ARBA" id="ARBA00023163"/>
    </source>
</evidence>
<dbReference type="eggNOG" id="ENOG502QQT7">
    <property type="taxonomic scope" value="Eukaryota"/>
</dbReference>
<organism evidence="10">
    <name type="scientific">Selaginella moellendorffii</name>
    <name type="common">Spikemoss</name>
    <dbReference type="NCBI Taxonomy" id="88036"/>
    <lineage>
        <taxon>Eukaryota</taxon>
        <taxon>Viridiplantae</taxon>
        <taxon>Streptophyta</taxon>
        <taxon>Embryophyta</taxon>
        <taxon>Tracheophyta</taxon>
        <taxon>Lycopodiopsida</taxon>
        <taxon>Selaginellales</taxon>
        <taxon>Selaginellaceae</taxon>
        <taxon>Selaginella</taxon>
    </lineage>
</organism>
<comment type="function">
    <text evidence="6">Transcriptional repressor that regulates multiple aspects of plant growth and development.</text>
</comment>
<reference evidence="9 10" key="1">
    <citation type="journal article" date="2011" name="Science">
        <title>The Selaginella genome identifies genetic changes associated with the evolution of vascular plants.</title>
        <authorList>
            <person name="Banks J.A."/>
            <person name="Nishiyama T."/>
            <person name="Hasebe M."/>
            <person name="Bowman J.L."/>
            <person name="Gribskov M."/>
            <person name="dePamphilis C."/>
            <person name="Albert V.A."/>
            <person name="Aono N."/>
            <person name="Aoyama T."/>
            <person name="Ambrose B.A."/>
            <person name="Ashton N.W."/>
            <person name="Axtell M.J."/>
            <person name="Barker E."/>
            <person name="Barker M.S."/>
            <person name="Bennetzen J.L."/>
            <person name="Bonawitz N.D."/>
            <person name="Chapple C."/>
            <person name="Cheng C."/>
            <person name="Correa L.G."/>
            <person name="Dacre M."/>
            <person name="DeBarry J."/>
            <person name="Dreyer I."/>
            <person name="Elias M."/>
            <person name="Engstrom E.M."/>
            <person name="Estelle M."/>
            <person name="Feng L."/>
            <person name="Finet C."/>
            <person name="Floyd S.K."/>
            <person name="Frommer W.B."/>
            <person name="Fujita T."/>
            <person name="Gramzow L."/>
            <person name="Gutensohn M."/>
            <person name="Harholt J."/>
            <person name="Hattori M."/>
            <person name="Heyl A."/>
            <person name="Hirai T."/>
            <person name="Hiwatashi Y."/>
            <person name="Ishikawa M."/>
            <person name="Iwata M."/>
            <person name="Karol K.G."/>
            <person name="Koehler B."/>
            <person name="Kolukisaoglu U."/>
            <person name="Kubo M."/>
            <person name="Kurata T."/>
            <person name="Lalonde S."/>
            <person name="Li K."/>
            <person name="Li Y."/>
            <person name="Litt A."/>
            <person name="Lyons E."/>
            <person name="Manning G."/>
            <person name="Maruyama T."/>
            <person name="Michael T.P."/>
            <person name="Mikami K."/>
            <person name="Miyazaki S."/>
            <person name="Morinaga S."/>
            <person name="Murata T."/>
            <person name="Mueller-Roeber B."/>
            <person name="Nelson D.R."/>
            <person name="Obara M."/>
            <person name="Oguri Y."/>
            <person name="Olmstead R.G."/>
            <person name="Onodera N."/>
            <person name="Petersen B.L."/>
            <person name="Pils B."/>
            <person name="Prigge M."/>
            <person name="Rensing S.A."/>
            <person name="Riano-Pachon D.M."/>
            <person name="Roberts A.W."/>
            <person name="Sato Y."/>
            <person name="Scheller H.V."/>
            <person name="Schulz B."/>
            <person name="Schulz C."/>
            <person name="Shakirov E.V."/>
            <person name="Shibagaki N."/>
            <person name="Shinohara N."/>
            <person name="Shippen D.E."/>
            <person name="Soerensen I."/>
            <person name="Sotooka R."/>
            <person name="Sugimoto N."/>
            <person name="Sugita M."/>
            <person name="Sumikawa N."/>
            <person name="Tanurdzic M."/>
            <person name="Theissen G."/>
            <person name="Ulvskov P."/>
            <person name="Wakazuki S."/>
            <person name="Weng J.K."/>
            <person name="Willats W.W."/>
            <person name="Wipf D."/>
            <person name="Wolf P.G."/>
            <person name="Yang L."/>
            <person name="Zimmer A.D."/>
            <person name="Zhu Q."/>
            <person name="Mitros T."/>
            <person name="Hellsten U."/>
            <person name="Loque D."/>
            <person name="Otillar R."/>
            <person name="Salamov A."/>
            <person name="Schmutz J."/>
            <person name="Shapiro H."/>
            <person name="Lindquist E."/>
            <person name="Lucas S."/>
            <person name="Rokhsar D."/>
            <person name="Grigoriev I.V."/>
        </authorList>
    </citation>
    <scope>NUCLEOTIDE SEQUENCE [LARGE SCALE GENOMIC DNA]</scope>
</reference>
<feature type="domain" description="OVATE" evidence="7">
    <location>
        <begin position="1"/>
        <end position="58"/>
    </location>
</feature>
<keyword evidence="10" id="KW-1185">Reference proteome</keyword>
<comment type="subcellular location">
    <subcellularLocation>
        <location evidence="1 6">Nucleus</location>
    </subcellularLocation>
</comment>
<evidence type="ECO:0000256" key="5">
    <source>
        <dbReference type="ARBA" id="ARBA00023242"/>
    </source>
</evidence>
<dbReference type="PANTHER" id="PTHR33057:SF70">
    <property type="entry name" value="TRANSCRIPTION REPRESSOR-RELATED"/>
    <property type="match status" value="1"/>
</dbReference>
<evidence type="ECO:0000313" key="9">
    <source>
        <dbReference type="EMBL" id="EFJ31143.1"/>
    </source>
</evidence>
<dbReference type="Gramene" id="EFJ31143">
    <property type="protein sequence ID" value="EFJ31143"/>
    <property type="gene ID" value="SELMODRAFT_69627"/>
</dbReference>
<dbReference type="KEGG" id="smo:SELMODRAFT_69627"/>
<dbReference type="PANTHER" id="PTHR33057">
    <property type="entry name" value="TRANSCRIPTION REPRESSOR OFP7-RELATED"/>
    <property type="match status" value="1"/>
</dbReference>
<gene>
    <name evidence="8" type="ORF">SELMODRAFT_49611</name>
    <name evidence="9" type="ORF">SELMODRAFT_69627</name>
</gene>
<dbReference type="GO" id="GO:0005634">
    <property type="term" value="C:nucleus"/>
    <property type="evidence" value="ECO:0007669"/>
    <property type="project" value="UniProtKB-SubCell"/>
</dbReference>
<dbReference type="KEGG" id="smo:SELMODRAFT_49611"/>
<keyword evidence="5 6" id="KW-0539">Nucleus</keyword>
<dbReference type="InterPro" id="IPR038933">
    <property type="entry name" value="Ovate"/>
</dbReference>
<dbReference type="AlphaFoldDB" id="D8R9E5"/>
<evidence type="ECO:0000256" key="1">
    <source>
        <dbReference type="ARBA" id="ARBA00004123"/>
    </source>
</evidence>
<name>D8R9E5_SELML</name>
<protein>
    <recommendedName>
        <fullName evidence="6">Transcription repressor</fullName>
    </recommendedName>
    <alternativeName>
        <fullName evidence="6">Ovate family protein</fullName>
    </alternativeName>
</protein>
<feature type="non-terminal residue" evidence="9">
    <location>
        <position position="67"/>
    </location>
</feature>
<proteinExistence type="predicted"/>